<evidence type="ECO:0000313" key="2">
    <source>
        <dbReference type="Proteomes" id="UP000747013"/>
    </source>
</evidence>
<accession>A0A921LAB0</accession>
<dbReference type="AlphaFoldDB" id="A0A921LAB0"/>
<gene>
    <name evidence="1" type="ORF">K8V88_07725</name>
</gene>
<dbReference type="RefSeq" id="WP_271794019.1">
    <property type="nucleotide sequence ID" value="NZ_CP116587.1"/>
</dbReference>
<protein>
    <submittedName>
        <fullName evidence="1">Uncharacterized protein</fullName>
    </submittedName>
</protein>
<dbReference type="EMBL" id="DYWC01000177">
    <property type="protein sequence ID" value="HJF87312.1"/>
    <property type="molecule type" value="Genomic_DNA"/>
</dbReference>
<proteinExistence type="predicted"/>
<sequence>MKNYLVLGGMHRPEASMGYVVGIFKSKESASNALDRYLNNVLEKEVQGTELLLAVEDSRDYFKIIEMNIDELVNEKESFYRLKDL</sequence>
<reference evidence="1" key="1">
    <citation type="journal article" date="2021" name="PeerJ">
        <title>Extensive microbial diversity within the chicken gut microbiome revealed by metagenomics and culture.</title>
        <authorList>
            <person name="Gilroy R."/>
            <person name="Ravi A."/>
            <person name="Getino M."/>
            <person name="Pursley I."/>
            <person name="Horton D.L."/>
            <person name="Alikhan N.F."/>
            <person name="Baker D."/>
            <person name="Gharbi K."/>
            <person name="Hall N."/>
            <person name="Watson M."/>
            <person name="Adriaenssens E.M."/>
            <person name="Foster-Nyarko E."/>
            <person name="Jarju S."/>
            <person name="Secka A."/>
            <person name="Antonio M."/>
            <person name="Oren A."/>
            <person name="Chaudhuri R.R."/>
            <person name="La Ragione R."/>
            <person name="Hildebrand F."/>
            <person name="Pallen M.J."/>
        </authorList>
    </citation>
    <scope>NUCLEOTIDE SEQUENCE</scope>
    <source>
        <strain evidence="1">7886</strain>
    </source>
</reference>
<name>A0A921LAB0_9LACO</name>
<organism evidence="1 2">
    <name type="scientific">Companilactobacillus farciminis</name>
    <dbReference type="NCBI Taxonomy" id="1612"/>
    <lineage>
        <taxon>Bacteria</taxon>
        <taxon>Bacillati</taxon>
        <taxon>Bacillota</taxon>
        <taxon>Bacilli</taxon>
        <taxon>Lactobacillales</taxon>
        <taxon>Lactobacillaceae</taxon>
        <taxon>Companilactobacillus</taxon>
    </lineage>
</organism>
<evidence type="ECO:0000313" key="1">
    <source>
        <dbReference type="EMBL" id="HJF87312.1"/>
    </source>
</evidence>
<comment type="caution">
    <text evidence="1">The sequence shown here is derived from an EMBL/GenBank/DDBJ whole genome shotgun (WGS) entry which is preliminary data.</text>
</comment>
<dbReference type="Proteomes" id="UP000747013">
    <property type="component" value="Unassembled WGS sequence"/>
</dbReference>
<reference evidence="1" key="2">
    <citation type="submission" date="2021-09" db="EMBL/GenBank/DDBJ databases">
        <authorList>
            <person name="Gilroy R."/>
        </authorList>
    </citation>
    <scope>NUCLEOTIDE SEQUENCE</scope>
    <source>
        <strain evidence="1">7886</strain>
    </source>
</reference>